<feature type="compositionally biased region" description="Gly residues" evidence="1">
    <location>
        <begin position="102"/>
        <end position="113"/>
    </location>
</feature>
<gene>
    <name evidence="2" type="ORF">GCM10022244_53990</name>
</gene>
<accession>A0ABP7N7H8</accession>
<dbReference type="Proteomes" id="UP001501000">
    <property type="component" value="Unassembled WGS sequence"/>
</dbReference>
<comment type="caution">
    <text evidence="2">The sequence shown here is derived from an EMBL/GenBank/DDBJ whole genome shotgun (WGS) entry which is preliminary data.</text>
</comment>
<protein>
    <submittedName>
        <fullName evidence="2">Uncharacterized protein</fullName>
    </submittedName>
</protein>
<evidence type="ECO:0000313" key="2">
    <source>
        <dbReference type="EMBL" id="GAA3938853.1"/>
    </source>
</evidence>
<feature type="compositionally biased region" description="Gly residues" evidence="1">
    <location>
        <begin position="77"/>
        <end position="89"/>
    </location>
</feature>
<sequence>MFSTRTLTPASPRFAVVSAQPQEEQPDKVRRRRADRAPVGQRAGNTEASSGRGRAEQCIPGAGPGSAGGRRSPRNGDAGGGRGARGGAGRPAAGVGDRTGGREGGGQGEGGAAIGPASFR</sequence>
<reference evidence="3" key="1">
    <citation type="journal article" date="2019" name="Int. J. Syst. Evol. Microbiol.">
        <title>The Global Catalogue of Microorganisms (GCM) 10K type strain sequencing project: providing services to taxonomists for standard genome sequencing and annotation.</title>
        <authorList>
            <consortium name="The Broad Institute Genomics Platform"/>
            <consortium name="The Broad Institute Genome Sequencing Center for Infectious Disease"/>
            <person name="Wu L."/>
            <person name="Ma J."/>
        </authorList>
    </citation>
    <scope>NUCLEOTIDE SEQUENCE [LARGE SCALE GENOMIC DNA]</scope>
    <source>
        <strain evidence="3">JCM 16956</strain>
    </source>
</reference>
<feature type="region of interest" description="Disordered" evidence="1">
    <location>
        <begin position="1"/>
        <end position="120"/>
    </location>
</feature>
<keyword evidence="3" id="KW-1185">Reference proteome</keyword>
<proteinExistence type="predicted"/>
<evidence type="ECO:0000256" key="1">
    <source>
        <dbReference type="SAM" id="MobiDB-lite"/>
    </source>
</evidence>
<evidence type="ECO:0000313" key="3">
    <source>
        <dbReference type="Proteomes" id="UP001501000"/>
    </source>
</evidence>
<dbReference type="EMBL" id="BAABAJ010000027">
    <property type="protein sequence ID" value="GAA3938853.1"/>
    <property type="molecule type" value="Genomic_DNA"/>
</dbReference>
<name>A0ABP7N7H8_9ACTN</name>
<organism evidence="2 3">
    <name type="scientific">Streptomyces gulbargensis</name>
    <dbReference type="NCBI Taxonomy" id="364901"/>
    <lineage>
        <taxon>Bacteria</taxon>
        <taxon>Bacillati</taxon>
        <taxon>Actinomycetota</taxon>
        <taxon>Actinomycetes</taxon>
        <taxon>Kitasatosporales</taxon>
        <taxon>Streptomycetaceae</taxon>
        <taxon>Streptomyces</taxon>
    </lineage>
</organism>